<evidence type="ECO:0000313" key="8">
    <source>
        <dbReference type="EMBL" id="GMI30457.1"/>
    </source>
</evidence>
<comment type="caution">
    <text evidence="8">The sequence shown here is derived from an EMBL/GenBank/DDBJ whole genome shotgun (WGS) entry which is preliminary data.</text>
</comment>
<keyword evidence="9" id="KW-1185">Reference proteome</keyword>
<evidence type="ECO:0000256" key="3">
    <source>
        <dbReference type="ARBA" id="ARBA00022490"/>
    </source>
</evidence>
<dbReference type="PANTHER" id="PTHR12626:SF0">
    <property type="entry name" value="PROGRAMMED CELL DEATH PROTEIN 4"/>
    <property type="match status" value="1"/>
</dbReference>
<evidence type="ECO:0000256" key="1">
    <source>
        <dbReference type="ARBA" id="ARBA00004496"/>
    </source>
</evidence>
<dbReference type="EMBL" id="BRYB01003101">
    <property type="protein sequence ID" value="GMI30457.1"/>
    <property type="molecule type" value="Genomic_DNA"/>
</dbReference>
<feature type="region of interest" description="Disordered" evidence="6">
    <location>
        <begin position="40"/>
        <end position="115"/>
    </location>
</feature>
<feature type="domain" description="MI" evidence="7">
    <location>
        <begin position="156"/>
        <end position="277"/>
    </location>
</feature>
<keyword evidence="4" id="KW-0677">Repeat</keyword>
<dbReference type="InterPro" id="IPR003891">
    <property type="entry name" value="Initiation_fac_eIF4g_MI"/>
</dbReference>
<evidence type="ECO:0000259" key="7">
    <source>
        <dbReference type="PROSITE" id="PS51366"/>
    </source>
</evidence>
<dbReference type="Proteomes" id="UP001165060">
    <property type="component" value="Unassembled WGS sequence"/>
</dbReference>
<evidence type="ECO:0000313" key="9">
    <source>
        <dbReference type="Proteomes" id="UP001165060"/>
    </source>
</evidence>
<evidence type="ECO:0000256" key="6">
    <source>
        <dbReference type="SAM" id="MobiDB-lite"/>
    </source>
</evidence>
<dbReference type="InterPro" id="IPR039778">
    <property type="entry name" value="PDCD4"/>
</dbReference>
<name>A0ABQ6MR50_9STRA</name>
<comment type="subcellular location">
    <subcellularLocation>
        <location evidence="1">Cytoplasm</location>
    </subcellularLocation>
</comment>
<reference evidence="8 9" key="1">
    <citation type="journal article" date="2023" name="Commun. Biol.">
        <title>Genome analysis of Parmales, the sister group of diatoms, reveals the evolutionary specialization of diatoms from phago-mixotrophs to photoautotrophs.</title>
        <authorList>
            <person name="Ban H."/>
            <person name="Sato S."/>
            <person name="Yoshikawa S."/>
            <person name="Yamada K."/>
            <person name="Nakamura Y."/>
            <person name="Ichinomiya M."/>
            <person name="Sato N."/>
            <person name="Blanc-Mathieu R."/>
            <person name="Endo H."/>
            <person name="Kuwata A."/>
            <person name="Ogata H."/>
        </authorList>
    </citation>
    <scope>NUCLEOTIDE SEQUENCE [LARGE SCALE GENOMIC DNA]</scope>
</reference>
<dbReference type="SMART" id="SM00544">
    <property type="entry name" value="MA3"/>
    <property type="match status" value="2"/>
</dbReference>
<sequence>MASFGSRSEVTISTMGAVHNPSGGGVAAVSSLARAKASKVAAKSAAAASGEGGALPLPIGDDGKREKKGKKNPFAVENAHKKQGGLGKGKWNTSGAVDAPAPLSKDDPMYDSEEDEQGVVLVSGGDVHQGVGSPPRHSYDTNLQRMVYGPKLTLAEYKRQLSTSLLELFTSSDIPEALRSISELDCAEYNYEVVKRAVSMSFDKGDREKELVSKLLSEAHPAVLSTDDVGKGFERVFENLEEYVLDAPAAYTLTASFLARAVVDELLPPSFLSDPLVRSLGGPVIEAAVQLLTREHSAVRLEKVWGVDGRPVAELKVAMDQLLKEYLLSRELDEALTCVLELNAPHFHHELIKRGVKTTLDSTDPDADASAMSALFKFLHSHDVLSSQQLSKGFNRCYSLLDDFKLDMPAAPDFLQRFVDAAVEDGIIASFTPPAAAGA</sequence>
<gene>
    <name evidence="8" type="ORF">TeGR_g9113</name>
</gene>
<evidence type="ECO:0000256" key="2">
    <source>
        <dbReference type="ARBA" id="ARBA00005497"/>
    </source>
</evidence>
<dbReference type="InterPro" id="IPR016024">
    <property type="entry name" value="ARM-type_fold"/>
</dbReference>
<keyword evidence="5" id="KW-0539">Nucleus</keyword>
<accession>A0ABQ6MR50</accession>
<dbReference type="Pfam" id="PF02847">
    <property type="entry name" value="MA3"/>
    <property type="match status" value="2"/>
</dbReference>
<dbReference type="PROSITE" id="PS51366">
    <property type="entry name" value="MI"/>
    <property type="match status" value="2"/>
</dbReference>
<feature type="domain" description="MI" evidence="7">
    <location>
        <begin position="314"/>
        <end position="438"/>
    </location>
</feature>
<evidence type="ECO:0000256" key="5">
    <source>
        <dbReference type="ARBA" id="ARBA00023242"/>
    </source>
</evidence>
<organism evidence="8 9">
    <name type="scientific">Tetraparma gracilis</name>
    <dbReference type="NCBI Taxonomy" id="2962635"/>
    <lineage>
        <taxon>Eukaryota</taxon>
        <taxon>Sar</taxon>
        <taxon>Stramenopiles</taxon>
        <taxon>Ochrophyta</taxon>
        <taxon>Bolidophyceae</taxon>
        <taxon>Parmales</taxon>
        <taxon>Triparmaceae</taxon>
        <taxon>Tetraparma</taxon>
    </lineage>
</organism>
<dbReference type="PANTHER" id="PTHR12626">
    <property type="entry name" value="PROGRAMMED CELL DEATH 4"/>
    <property type="match status" value="1"/>
</dbReference>
<proteinExistence type="inferred from homology"/>
<dbReference type="SUPFAM" id="SSF48371">
    <property type="entry name" value="ARM repeat"/>
    <property type="match status" value="2"/>
</dbReference>
<protein>
    <recommendedName>
        <fullName evidence="7">MI domain-containing protein</fullName>
    </recommendedName>
</protein>
<feature type="compositionally biased region" description="Low complexity" evidence="6">
    <location>
        <begin position="40"/>
        <end position="49"/>
    </location>
</feature>
<dbReference type="Gene3D" id="1.25.40.180">
    <property type="match status" value="2"/>
</dbReference>
<comment type="similarity">
    <text evidence="2">Belongs to the PDCD4 family.</text>
</comment>
<keyword evidence="3" id="KW-0963">Cytoplasm</keyword>
<evidence type="ECO:0000256" key="4">
    <source>
        <dbReference type="ARBA" id="ARBA00022737"/>
    </source>
</evidence>